<organism evidence="1 2">
    <name type="scientific">Tistrella mobilis (strain KA081020-065)</name>
    <dbReference type="NCBI Taxonomy" id="1110502"/>
    <lineage>
        <taxon>Bacteria</taxon>
        <taxon>Pseudomonadati</taxon>
        <taxon>Pseudomonadota</taxon>
        <taxon>Alphaproteobacteria</taxon>
        <taxon>Geminicoccales</taxon>
        <taxon>Geminicoccaceae</taxon>
        <taxon>Tistrella</taxon>
    </lineage>
</organism>
<proteinExistence type="predicted"/>
<dbReference type="RefSeq" id="WP_014743573.1">
    <property type="nucleotide sequence ID" value="NC_017956.1"/>
</dbReference>
<evidence type="ECO:0000313" key="2">
    <source>
        <dbReference type="Proteomes" id="UP000005258"/>
    </source>
</evidence>
<evidence type="ECO:0000313" key="1">
    <source>
        <dbReference type="EMBL" id="AFK51893.1"/>
    </source>
</evidence>
<accession>I3TGK5</accession>
<protein>
    <submittedName>
        <fullName evidence="1">Uncharacterized protein</fullName>
    </submittedName>
</protein>
<dbReference type="KEGG" id="tmo:TMO_0054"/>
<dbReference type="Proteomes" id="UP000005258">
    <property type="component" value="Chromosome"/>
</dbReference>
<keyword evidence="2" id="KW-1185">Reference proteome</keyword>
<dbReference type="AlphaFoldDB" id="I3TGK5"/>
<gene>
    <name evidence="1" type="ordered locus">TMO_0054</name>
</gene>
<dbReference type="STRING" id="1110502.TMO_0054"/>
<sequence length="190" mass="20635">MTEHMTSARATPAAATPAPGKLLPPSELARLWALSDPQLWILIFKGDVVVGGVVPDDGRRRWWRLFTRPGWRHVLALAAIGAEDRPLTMVVDPVAGRMLVRIDPRPLGDAVRDELAAGGWALAVPVPAGLAQAPVYRPIYTCAGVMAHLVGLRSWRVLTPRQLYRRLRREGARPILSAPTPGGVELKGEG</sequence>
<dbReference type="EMBL" id="CP003236">
    <property type="protein sequence ID" value="AFK51893.1"/>
    <property type="molecule type" value="Genomic_DNA"/>
</dbReference>
<reference evidence="1 2" key="1">
    <citation type="journal article" date="2012" name="J. Am. Chem. Soc.">
        <title>Bacterial biosynthesis and maturation of the didemnin anti-cancer agents.</title>
        <authorList>
            <person name="Xu Y."/>
            <person name="Kersten R.D."/>
            <person name="Nam S.J."/>
            <person name="Lu L."/>
            <person name="Al-Suwailem A.M."/>
            <person name="Zheng H."/>
            <person name="Fenical W."/>
            <person name="Dorrestein P.C."/>
            <person name="Moore B.S."/>
            <person name="Qian P.Y."/>
        </authorList>
    </citation>
    <scope>NUCLEOTIDE SEQUENCE [LARGE SCALE GENOMIC DNA]</scope>
    <source>
        <strain evidence="1 2">KA081020-065</strain>
    </source>
</reference>
<dbReference type="PATRIC" id="fig|1110502.3.peg.57"/>
<name>I3TGK5_TISMK</name>
<dbReference type="HOGENOM" id="CLU_1427419_0_0_5"/>